<dbReference type="STRING" id="1297569.MESS2_1050018"/>
<organism evidence="2 3">
    <name type="scientific">Mesorhizobium metallidurans STM 2683</name>
    <dbReference type="NCBI Taxonomy" id="1297569"/>
    <lineage>
        <taxon>Bacteria</taxon>
        <taxon>Pseudomonadati</taxon>
        <taxon>Pseudomonadota</taxon>
        <taxon>Alphaproteobacteria</taxon>
        <taxon>Hyphomicrobiales</taxon>
        <taxon>Phyllobacteriaceae</taxon>
        <taxon>Mesorhizobium</taxon>
    </lineage>
</organism>
<protein>
    <submittedName>
        <fullName evidence="2">Uncharacterized protein</fullName>
    </submittedName>
</protein>
<accession>M5EFT2</accession>
<feature type="region of interest" description="Disordered" evidence="1">
    <location>
        <begin position="57"/>
        <end position="86"/>
    </location>
</feature>
<proteinExistence type="predicted"/>
<reference evidence="2 3" key="1">
    <citation type="submission" date="2013-02" db="EMBL/GenBank/DDBJ databases">
        <authorList>
            <person name="Genoscope - CEA"/>
        </authorList>
    </citation>
    <scope>NUCLEOTIDE SEQUENCE [LARGE SCALE GENOMIC DNA]</scope>
    <source>
        <strain evidence="2 3">STM 2683</strain>
    </source>
</reference>
<comment type="caution">
    <text evidence="2">The sequence shown here is derived from an EMBL/GenBank/DDBJ whole genome shotgun (WGS) entry which is preliminary data.</text>
</comment>
<keyword evidence="3" id="KW-1185">Reference proteome</keyword>
<dbReference type="AlphaFoldDB" id="M5EFT2"/>
<evidence type="ECO:0000313" key="3">
    <source>
        <dbReference type="Proteomes" id="UP000012062"/>
    </source>
</evidence>
<dbReference type="Proteomes" id="UP000012062">
    <property type="component" value="Unassembled WGS sequence"/>
</dbReference>
<dbReference type="eggNOG" id="COG0121">
    <property type="taxonomic scope" value="Bacteria"/>
</dbReference>
<name>M5EFT2_9HYPH</name>
<sequence length="86" mass="9182">MCRWAACLGEAVFLEDIIAAPCHSLIALSHYAQEAKLPTNGERRRSTLPPLAKALAAASYQNPSTATAATGRRSRHRVSSPSPRPG</sequence>
<dbReference type="EMBL" id="CAUM01000008">
    <property type="protein sequence ID" value="CCV03414.1"/>
    <property type="molecule type" value="Genomic_DNA"/>
</dbReference>
<gene>
    <name evidence="2" type="ORF">MESS2_1050018</name>
</gene>
<dbReference type="InterPro" id="IPR029055">
    <property type="entry name" value="Ntn_hydrolases_N"/>
</dbReference>
<dbReference type="Gene3D" id="3.60.20.10">
    <property type="entry name" value="Glutamine Phosphoribosylpyrophosphate, subunit 1, domain 1"/>
    <property type="match status" value="1"/>
</dbReference>
<evidence type="ECO:0000256" key="1">
    <source>
        <dbReference type="SAM" id="MobiDB-lite"/>
    </source>
</evidence>
<evidence type="ECO:0000313" key="2">
    <source>
        <dbReference type="EMBL" id="CCV03414.1"/>
    </source>
</evidence>
<feature type="compositionally biased region" description="Polar residues" evidence="1">
    <location>
        <begin position="59"/>
        <end position="68"/>
    </location>
</feature>